<comment type="caution">
    <text evidence="3">The sequence shown here is derived from an EMBL/GenBank/DDBJ whole genome shotgun (WGS) entry which is preliminary data.</text>
</comment>
<dbReference type="Proteomes" id="UP001215280">
    <property type="component" value="Unassembled WGS sequence"/>
</dbReference>
<gene>
    <name evidence="3" type="ORF">DFH07DRAFT_985481</name>
</gene>
<dbReference type="AlphaFoldDB" id="A0AAD7I8R4"/>
<dbReference type="Gene3D" id="1.25.40.10">
    <property type="entry name" value="Tetratricopeptide repeat domain"/>
    <property type="match status" value="2"/>
</dbReference>
<dbReference type="PANTHER" id="PTHR19959">
    <property type="entry name" value="KINESIN LIGHT CHAIN"/>
    <property type="match status" value="1"/>
</dbReference>
<evidence type="ECO:0000256" key="1">
    <source>
        <dbReference type="SAM" id="MobiDB-lite"/>
    </source>
</evidence>
<sequence length="1141" mass="126079">MCMPQRRHSAVPQQKPGQGRPYIGEDSEEEASGYFNLAHDLLNECKAAGNINDLNTAIFLFSQATHNLLPAHAELSGCLNHLSVALATRFSYTGDLEDVHLAAMAILTGATAVGADDIQTLLSMHTGLLAIEDVVPMDMMKLASDILTHFNQAVDSMTLNNSIFLHREALAFSARHPEYCRSLLELSEALLIQFRVAGDMEVLEEVVSLLQELHLIQPNRWASLCVALITEDTQTSNQLWMQEILALNQKAIQSDEEAIALVISGTDFLQVFQQSGNPSDLDAGIAQLKQAWFQLSWGHPHHDSSLSNLASAVMTRFEQRGDAQDLDEAIQLYREALTLHPSPHPDRAGSPSNLANAVLTRFQQRGDAQDLDEAIQLHREALALCPSLHPDCDSSLNNLAVAVQIRFEHQGNAQDLDEAIQLHRKVLGHCPSPHSDRGSFLNNLANAVEARFEQQGDAQDLDEVIQLYQESLALFPSPHPDHGGSLNNLATAAQIRWEYQGNAQDFEKAIQLHREVLALCPSPHPMRGKSLYNLAILFVHSYEHAGDPNHLNDALTLLQEASLYISSSLLTRFRNTHLWARTAARYHPPSALPAYHVAINLLPKVAALHLDLRLRQRLLATLKSTDLVSGAAVCAVGLAQYATAVEFLEASRSVFWSQALHLRTPLNRLDSSHPDLASQIAALARELEQASFRETRRYMSLDRQDNAISIELEGARCHRLNRDWDEAINSVQMLPGFEDFMQPKGILALKQAAVHGRIIILNAGESSGHALLVQYSGEVQCVPLPYISQPSVKSLVNLLRALSGETFDIVEFITKHSRGENTTAWAFMEARLLGGPELLGNASPNVVFQVIFHILWELIVKPVLDALNLKKSANPPRLWWCPVGPLSFLPIHAAGIYDKHGDDCISDYVISSYTPTLTALLDPPTHSKVPFKMTTVIQPESKFSPLPGTRTELKRIQERVPEQWLTAIGDTTPATVATALAHLRESSIVHFACHGTQDKFNPLDSGLVLTDGWLKVSEIMRKPDGSEGIRKSMALAFLSACETAKGDDQVPDEAMHLAATLLFAGFRGVVATMWTMNDLDGPKIADTFYKHLFRNCDPTANHPVVPDLTEAACALHLAVAQLREQPDIPFMRWVSFVHYGL</sequence>
<dbReference type="Pfam" id="PF13374">
    <property type="entry name" value="TPR_10"/>
    <property type="match status" value="2"/>
</dbReference>
<dbReference type="InterPro" id="IPR024983">
    <property type="entry name" value="CHAT_dom"/>
</dbReference>
<evidence type="ECO:0000259" key="2">
    <source>
        <dbReference type="Pfam" id="PF12770"/>
    </source>
</evidence>
<dbReference type="SUPFAM" id="SSF81901">
    <property type="entry name" value="HCP-like"/>
    <property type="match status" value="1"/>
</dbReference>
<reference evidence="3" key="1">
    <citation type="submission" date="2023-03" db="EMBL/GenBank/DDBJ databases">
        <title>Massive genome expansion in bonnet fungi (Mycena s.s.) driven by repeated elements and novel gene families across ecological guilds.</title>
        <authorList>
            <consortium name="Lawrence Berkeley National Laboratory"/>
            <person name="Harder C.B."/>
            <person name="Miyauchi S."/>
            <person name="Viragh M."/>
            <person name="Kuo A."/>
            <person name="Thoen E."/>
            <person name="Andreopoulos B."/>
            <person name="Lu D."/>
            <person name="Skrede I."/>
            <person name="Drula E."/>
            <person name="Henrissat B."/>
            <person name="Morin E."/>
            <person name="Kohler A."/>
            <person name="Barry K."/>
            <person name="LaButti K."/>
            <person name="Morin E."/>
            <person name="Salamov A."/>
            <person name="Lipzen A."/>
            <person name="Mereny Z."/>
            <person name="Hegedus B."/>
            <person name="Baldrian P."/>
            <person name="Stursova M."/>
            <person name="Weitz H."/>
            <person name="Taylor A."/>
            <person name="Grigoriev I.V."/>
            <person name="Nagy L.G."/>
            <person name="Martin F."/>
            <person name="Kauserud H."/>
        </authorList>
    </citation>
    <scope>NUCLEOTIDE SEQUENCE</scope>
    <source>
        <strain evidence="3">CBHHK188m</strain>
    </source>
</reference>
<evidence type="ECO:0000313" key="4">
    <source>
        <dbReference type="Proteomes" id="UP001215280"/>
    </source>
</evidence>
<accession>A0AAD7I8R4</accession>
<feature type="region of interest" description="Disordered" evidence="1">
    <location>
        <begin position="1"/>
        <end position="25"/>
    </location>
</feature>
<dbReference type="InterPro" id="IPR011990">
    <property type="entry name" value="TPR-like_helical_dom_sf"/>
</dbReference>
<dbReference type="SUPFAM" id="SSF48452">
    <property type="entry name" value="TPR-like"/>
    <property type="match status" value="1"/>
</dbReference>
<proteinExistence type="predicted"/>
<feature type="domain" description="CHAT" evidence="2">
    <location>
        <begin position="855"/>
        <end position="1140"/>
    </location>
</feature>
<dbReference type="Pfam" id="PF12770">
    <property type="entry name" value="CHAT"/>
    <property type="match status" value="1"/>
</dbReference>
<protein>
    <submittedName>
        <fullName evidence="3">CHAT domain-containing protein</fullName>
    </submittedName>
</protein>
<keyword evidence="4" id="KW-1185">Reference proteome</keyword>
<evidence type="ECO:0000313" key="3">
    <source>
        <dbReference type="EMBL" id="KAJ7737609.1"/>
    </source>
</evidence>
<dbReference type="PANTHER" id="PTHR19959:SF119">
    <property type="entry name" value="FUNGAL LIPASE-LIKE DOMAIN-CONTAINING PROTEIN"/>
    <property type="match status" value="1"/>
</dbReference>
<organism evidence="3 4">
    <name type="scientific">Mycena maculata</name>
    <dbReference type="NCBI Taxonomy" id="230809"/>
    <lineage>
        <taxon>Eukaryota</taxon>
        <taxon>Fungi</taxon>
        <taxon>Dikarya</taxon>
        <taxon>Basidiomycota</taxon>
        <taxon>Agaricomycotina</taxon>
        <taxon>Agaricomycetes</taxon>
        <taxon>Agaricomycetidae</taxon>
        <taxon>Agaricales</taxon>
        <taxon>Marasmiineae</taxon>
        <taxon>Mycenaceae</taxon>
        <taxon>Mycena</taxon>
    </lineage>
</organism>
<dbReference type="EMBL" id="JARJLG010000142">
    <property type="protein sequence ID" value="KAJ7737609.1"/>
    <property type="molecule type" value="Genomic_DNA"/>
</dbReference>
<name>A0AAD7I8R4_9AGAR</name>